<dbReference type="EMBL" id="CP050804">
    <property type="protein sequence ID" value="QJC21132.1"/>
    <property type="molecule type" value="Genomic_DNA"/>
</dbReference>
<dbReference type="AlphaFoldDB" id="A0A6H2EKG4"/>
<accession>A0A6H2EKG4</accession>
<sequence>MSDYLAFNDAGIVESDDGTYVLAVMSTAFNDTETLVDLVTVLDKIHQEIVTSLAN</sequence>
<proteinExistence type="predicted"/>
<dbReference type="RefSeq" id="WP_168917074.1">
    <property type="nucleotide sequence ID" value="NZ_CP050804.1"/>
</dbReference>
<organism evidence="1 2">
    <name type="scientific">Arcanobacterium buesumense</name>
    <dbReference type="NCBI Taxonomy" id="2722751"/>
    <lineage>
        <taxon>Bacteria</taxon>
        <taxon>Bacillati</taxon>
        <taxon>Actinomycetota</taxon>
        <taxon>Actinomycetes</taxon>
        <taxon>Actinomycetales</taxon>
        <taxon>Actinomycetaceae</taxon>
        <taxon>Arcanobacterium</taxon>
    </lineage>
</organism>
<evidence type="ECO:0000313" key="2">
    <source>
        <dbReference type="Proteomes" id="UP000502298"/>
    </source>
</evidence>
<dbReference type="Proteomes" id="UP000502298">
    <property type="component" value="Chromosome"/>
</dbReference>
<reference evidence="1 2" key="1">
    <citation type="submission" date="2020-03" db="EMBL/GenBank/DDBJ databases">
        <title>Complete genome of Arcanobacterium buesumensis sp. nov. strain 2701.</title>
        <authorList>
            <person name="Borowiak M."/>
            <person name="Alssahen M."/>
            <person name="Laemmler C."/>
            <person name="Malorny B."/>
            <person name="Hassan A."/>
            <person name="Prenger-Berninghoff E."/>
            <person name="Ploetz M."/>
            <person name="Abdulmawjood A."/>
        </authorList>
    </citation>
    <scope>NUCLEOTIDE SEQUENCE [LARGE SCALE GENOMIC DNA]</scope>
    <source>
        <strain evidence="1 2">2701</strain>
    </source>
</reference>
<protein>
    <submittedName>
        <fullName evidence="1">Uncharacterized protein</fullName>
    </submittedName>
</protein>
<dbReference type="KEGG" id="arca:HC352_00430"/>
<keyword evidence="2" id="KW-1185">Reference proteome</keyword>
<name>A0A6H2EKG4_9ACTO</name>
<evidence type="ECO:0000313" key="1">
    <source>
        <dbReference type="EMBL" id="QJC21132.1"/>
    </source>
</evidence>
<gene>
    <name evidence="1" type="ORF">HC352_00430</name>
</gene>